<reference evidence="5 6" key="1">
    <citation type="journal article" date="2020" name="Nature">
        <title>Isolation of an archaeon at the prokaryote-eukaryote interface.</title>
        <authorList>
            <person name="Imachi H."/>
            <person name="Nobu M.K."/>
            <person name="Nakahara N."/>
            <person name="Morono Y."/>
            <person name="Ogawara M."/>
            <person name="Takaki Y."/>
            <person name="Takano Y."/>
            <person name="Uematsu K."/>
            <person name="Ikuta T."/>
            <person name="Ito M."/>
            <person name="Matsui Y."/>
            <person name="Miyazaki M."/>
            <person name="Murata K."/>
            <person name="Saito Y."/>
            <person name="Sakai S."/>
            <person name="Song C."/>
            <person name="Tasumi E."/>
            <person name="Yamanaka Y."/>
            <person name="Yamaguchi T."/>
            <person name="Kamagata Y."/>
            <person name="Tamaki H."/>
            <person name="Takai K."/>
        </authorList>
    </citation>
    <scope>NUCLEOTIDE SEQUENCE [LARGE SCALE GENOMIC DNA]</scope>
    <source>
        <strain evidence="5 6">MK-D1</strain>
    </source>
</reference>
<dbReference type="GO" id="GO:0004038">
    <property type="term" value="F:allantoinase activity"/>
    <property type="evidence" value="ECO:0007669"/>
    <property type="project" value="TreeGrafter"/>
</dbReference>
<organism evidence="5 6">
    <name type="scientific">Promethearchaeum syntrophicum</name>
    <dbReference type="NCBI Taxonomy" id="2594042"/>
    <lineage>
        <taxon>Archaea</taxon>
        <taxon>Promethearchaeati</taxon>
        <taxon>Promethearchaeota</taxon>
        <taxon>Promethearchaeia</taxon>
        <taxon>Promethearchaeales</taxon>
        <taxon>Promethearchaeaceae</taxon>
        <taxon>Promethearchaeum</taxon>
    </lineage>
</organism>
<dbReference type="InterPro" id="IPR011059">
    <property type="entry name" value="Metal-dep_hydrolase_composite"/>
</dbReference>
<dbReference type="PANTHER" id="PTHR43668">
    <property type="entry name" value="ALLANTOINASE"/>
    <property type="match status" value="1"/>
</dbReference>
<dbReference type="InterPro" id="IPR006680">
    <property type="entry name" value="Amidohydro-rel"/>
</dbReference>
<dbReference type="SUPFAM" id="SSF51556">
    <property type="entry name" value="Metallo-dependent hydrolases"/>
    <property type="match status" value="1"/>
</dbReference>
<feature type="domain" description="Amidohydrolase-related" evidence="4">
    <location>
        <begin position="331"/>
        <end position="476"/>
    </location>
</feature>
<dbReference type="Pfam" id="PF01979">
    <property type="entry name" value="Amidohydro_1"/>
    <property type="match status" value="2"/>
</dbReference>
<comment type="cofactor">
    <cofactor evidence="1">
        <name>Zn(2+)</name>
        <dbReference type="ChEBI" id="CHEBI:29105"/>
    </cofactor>
</comment>
<evidence type="ECO:0000313" key="5">
    <source>
        <dbReference type="EMBL" id="QEE15688.1"/>
    </source>
</evidence>
<dbReference type="OrthoDB" id="8791at2157"/>
<dbReference type="GO" id="GO:0005737">
    <property type="term" value="C:cytoplasm"/>
    <property type="evidence" value="ECO:0007669"/>
    <property type="project" value="TreeGrafter"/>
</dbReference>
<reference evidence="5 6" key="2">
    <citation type="journal article" date="2024" name="Int. J. Syst. Evol. Microbiol.">
        <title>Promethearchaeum syntrophicum gen. nov., sp. nov., an anaerobic, obligately syntrophic archaeon, the first isolate of the lineage 'Asgard' archaea, and proposal of the new archaeal phylum Promethearchaeota phyl. nov. and kingdom Promethearchaeati regn. nov.</title>
        <authorList>
            <person name="Imachi H."/>
            <person name="Nobu M.K."/>
            <person name="Kato S."/>
            <person name="Takaki Y."/>
            <person name="Miyazaki M."/>
            <person name="Miyata M."/>
            <person name="Ogawara M."/>
            <person name="Saito Y."/>
            <person name="Sakai S."/>
            <person name="Tahara Y.O."/>
            <person name="Takano Y."/>
            <person name="Tasumi E."/>
            <person name="Uematsu K."/>
            <person name="Yoshimura T."/>
            <person name="Itoh T."/>
            <person name="Ohkuma M."/>
            <person name="Takai K."/>
        </authorList>
    </citation>
    <scope>NUCLEOTIDE SEQUENCE [LARGE SCALE GENOMIC DNA]</scope>
    <source>
        <strain evidence="5 6">MK-D1</strain>
    </source>
</reference>
<dbReference type="Proteomes" id="UP000321408">
    <property type="component" value="Chromosome"/>
</dbReference>
<dbReference type="EMBL" id="CP042905">
    <property type="protein sequence ID" value="QEE15688.1"/>
    <property type="molecule type" value="Genomic_DNA"/>
</dbReference>
<name>A0A5B9D8U2_9ARCH</name>
<dbReference type="GO" id="GO:0006145">
    <property type="term" value="P:purine nucleobase catabolic process"/>
    <property type="evidence" value="ECO:0007669"/>
    <property type="project" value="TreeGrafter"/>
</dbReference>
<protein>
    <submittedName>
        <fullName evidence="5">Dihydroorotase family protein</fullName>
    </submittedName>
</protein>
<dbReference type="SUPFAM" id="SSF51338">
    <property type="entry name" value="Composite domain of metallo-dependent hydrolases"/>
    <property type="match status" value="1"/>
</dbReference>
<dbReference type="PROSITE" id="PS00483">
    <property type="entry name" value="DIHYDROOROTASE_2"/>
    <property type="match status" value="1"/>
</dbReference>
<evidence type="ECO:0000256" key="1">
    <source>
        <dbReference type="ARBA" id="ARBA00001947"/>
    </source>
</evidence>
<proteinExistence type="predicted"/>
<dbReference type="GeneID" id="41329509"/>
<keyword evidence="3" id="KW-0378">Hydrolase</keyword>
<gene>
    <name evidence="5" type="ORF">DSAG12_01515</name>
</gene>
<evidence type="ECO:0000256" key="2">
    <source>
        <dbReference type="ARBA" id="ARBA00022723"/>
    </source>
</evidence>
<evidence type="ECO:0000256" key="3">
    <source>
        <dbReference type="ARBA" id="ARBA00022801"/>
    </source>
</evidence>
<dbReference type="GO" id="GO:0046872">
    <property type="term" value="F:metal ion binding"/>
    <property type="evidence" value="ECO:0007669"/>
    <property type="project" value="UniProtKB-KW"/>
</dbReference>
<dbReference type="InterPro" id="IPR032466">
    <property type="entry name" value="Metal_Hydrolase"/>
</dbReference>
<dbReference type="Gene3D" id="3.20.20.140">
    <property type="entry name" value="Metal-dependent hydrolases"/>
    <property type="match status" value="1"/>
</dbReference>
<evidence type="ECO:0000313" key="6">
    <source>
        <dbReference type="Proteomes" id="UP000321408"/>
    </source>
</evidence>
<keyword evidence="2" id="KW-0479">Metal-binding</keyword>
<feature type="domain" description="Amidohydrolase-related" evidence="4">
    <location>
        <begin position="60"/>
        <end position="133"/>
    </location>
</feature>
<dbReference type="AlphaFoldDB" id="A0A5B9D8U2"/>
<dbReference type="KEGG" id="psyt:DSAG12_01515"/>
<evidence type="ECO:0000259" key="4">
    <source>
        <dbReference type="Pfam" id="PF01979"/>
    </source>
</evidence>
<dbReference type="PANTHER" id="PTHR43668:SF2">
    <property type="entry name" value="ALLANTOINASE"/>
    <property type="match status" value="1"/>
</dbReference>
<dbReference type="InterPro" id="IPR002195">
    <property type="entry name" value="Dihydroorotase_CS"/>
</dbReference>
<sequence length="500" mass="57233">MSETYIDSRLIFNANIFTNGHVQFGYILIKKGIISKIGEGSPPKALFNEIKDHFDCNEAYVLPGFIDTHVHLRDLKQSYKETLETGSKAAISGGFTTVLTMPNTIPPLSTVENIKKYFDQKRSLYCNVGVFTGVKEGFNIDHLEKISKEGVFGIKIYPGDKSQELPLKWIDGWKNDLEPEEFFGFIEKVLNNFQNEYTHWEKLFEFAVKLKLPILFHPEFPRAPQVLEFFYEQGKKIASLEGKLNPYLYAHHVSHPIYQNEIANIEMITIFLRKFYPNPKNAPHVHFVHVSNSDAITIINTALRQEGYSCSIEISPHHMLLNYDMKFPSETFAKVLVPLRDQKNQQKLFKDVQKNLIDTIGSDHAPHSLEEKSGKFGEAPSGFPNLDFAAQIILTQFFNNKLKLEQVISYLSTQPAKIFNISNKGRIKEGFDADLVVINKVKPYLIKGENAQGMQKWTPWENFELKSKIIKVFLSGIEVYDSKLGFHEAKGKFLKRSIGL</sequence>
<dbReference type="InterPro" id="IPR050138">
    <property type="entry name" value="DHOase/Allantoinase_Hydrolase"/>
</dbReference>
<accession>A0A5B9D8U2</accession>
<dbReference type="RefSeq" id="WP_147662590.1">
    <property type="nucleotide sequence ID" value="NZ_CP042905.2"/>
</dbReference>
<keyword evidence="6" id="KW-1185">Reference proteome</keyword>